<protein>
    <submittedName>
        <fullName evidence="6">ABC transporter substrate-binding protein</fullName>
    </submittedName>
</protein>
<accession>A0A5R9J202</accession>
<proteinExistence type="inferred from homology"/>
<evidence type="ECO:0000256" key="4">
    <source>
        <dbReference type="SAM" id="SignalP"/>
    </source>
</evidence>
<comment type="subcellular location">
    <subcellularLocation>
        <location evidence="1">Cell envelope</location>
    </subcellularLocation>
</comment>
<comment type="similarity">
    <text evidence="2">Belongs to the bacterial solute-binding protein 2 family.</text>
</comment>
<dbReference type="GO" id="GO:0030246">
    <property type="term" value="F:carbohydrate binding"/>
    <property type="evidence" value="ECO:0007669"/>
    <property type="project" value="UniProtKB-ARBA"/>
</dbReference>
<dbReference type="OrthoDB" id="7275200at2"/>
<dbReference type="GO" id="GO:0030313">
    <property type="term" value="C:cell envelope"/>
    <property type="evidence" value="ECO:0007669"/>
    <property type="project" value="UniProtKB-SubCell"/>
</dbReference>
<keyword evidence="3 4" id="KW-0732">Signal</keyword>
<name>A0A5R9J202_9PROT</name>
<dbReference type="Pfam" id="PF13407">
    <property type="entry name" value="Peripla_BP_4"/>
    <property type="match status" value="1"/>
</dbReference>
<dbReference type="EMBL" id="VCDI01000005">
    <property type="protein sequence ID" value="TLU71670.1"/>
    <property type="molecule type" value="Genomic_DNA"/>
</dbReference>
<comment type="caution">
    <text evidence="6">The sequence shown here is derived from an EMBL/GenBank/DDBJ whole genome shotgun (WGS) entry which is preliminary data.</text>
</comment>
<dbReference type="AlphaFoldDB" id="A0A5R9J202"/>
<organism evidence="6 7">
    <name type="scientific">Lichenicoccus roseus</name>
    <dbReference type="NCBI Taxonomy" id="2683649"/>
    <lineage>
        <taxon>Bacteria</taxon>
        <taxon>Pseudomonadati</taxon>
        <taxon>Pseudomonadota</taxon>
        <taxon>Alphaproteobacteria</taxon>
        <taxon>Acetobacterales</taxon>
        <taxon>Acetobacteraceae</taxon>
        <taxon>Lichenicoccus</taxon>
    </lineage>
</organism>
<evidence type="ECO:0000256" key="3">
    <source>
        <dbReference type="ARBA" id="ARBA00022729"/>
    </source>
</evidence>
<evidence type="ECO:0000256" key="1">
    <source>
        <dbReference type="ARBA" id="ARBA00004196"/>
    </source>
</evidence>
<dbReference type="Proteomes" id="UP000305654">
    <property type="component" value="Unassembled WGS sequence"/>
</dbReference>
<dbReference type="PANTHER" id="PTHR46847">
    <property type="entry name" value="D-ALLOSE-BINDING PERIPLASMIC PROTEIN-RELATED"/>
    <property type="match status" value="1"/>
</dbReference>
<dbReference type="CDD" id="cd06309">
    <property type="entry name" value="PBP1_galactofuranose_YtfQ-like"/>
    <property type="match status" value="1"/>
</dbReference>
<dbReference type="InterPro" id="IPR028082">
    <property type="entry name" value="Peripla_BP_I"/>
</dbReference>
<dbReference type="RefSeq" id="WP_138326740.1">
    <property type="nucleotide sequence ID" value="NZ_VCDI01000005.1"/>
</dbReference>
<dbReference type="NCBIfam" id="NF041827">
    <property type="entry name" value="YtfQ_transport"/>
    <property type="match status" value="1"/>
</dbReference>
<evidence type="ECO:0000313" key="7">
    <source>
        <dbReference type="Proteomes" id="UP000305654"/>
    </source>
</evidence>
<feature type="domain" description="Periplasmic binding protein" evidence="5">
    <location>
        <begin position="32"/>
        <end position="277"/>
    </location>
</feature>
<gene>
    <name evidence="6" type="ORF">FE263_14445</name>
</gene>
<sequence>MKLNRIAAVTALGIMAAAGTAQAAEMVVGFAQVGSESGWRAAETKTAKLRAHQDKVNLRISDAQQKQENEIKAIRSFVAQGVDGILLAPVVATGWDSVLREARDAKVPVFLLDRQIDTSDPTLYTAAVTSDTVLEGHMIGDHLAKLTNNKCRIVELQGTVGSSPAINRKKGFEEAIAAHPDMKIVRSQSGDFTRSGGKTVMESFIKAEDGGKNICAVFAHNDDMGIGAIQAIKEAGLKPGKDILVVSIDGVPDMFKAMANGEANGTVELSPDMAGPALKALIALKSNGTEPQKWIKTPSTLYTPATAAAEYKRRAPLY</sequence>
<reference evidence="6 7" key="1">
    <citation type="submission" date="2019-05" db="EMBL/GenBank/DDBJ databases">
        <authorList>
            <person name="Pankratov T."/>
            <person name="Grouzdev D."/>
        </authorList>
    </citation>
    <scope>NUCLEOTIDE SEQUENCE [LARGE SCALE GENOMIC DNA]</scope>
    <source>
        <strain evidence="6 7">KEBCLARHB70R</strain>
    </source>
</reference>
<dbReference type="SUPFAM" id="SSF53822">
    <property type="entry name" value="Periplasmic binding protein-like I"/>
    <property type="match status" value="1"/>
</dbReference>
<dbReference type="InterPro" id="IPR025997">
    <property type="entry name" value="SBP_2_dom"/>
</dbReference>
<evidence type="ECO:0000313" key="6">
    <source>
        <dbReference type="EMBL" id="TLU71670.1"/>
    </source>
</evidence>
<evidence type="ECO:0000256" key="2">
    <source>
        <dbReference type="ARBA" id="ARBA00007639"/>
    </source>
</evidence>
<dbReference type="PANTHER" id="PTHR46847:SF3">
    <property type="entry name" value="GALACTOFURANOSE-BINDING PROTEIN YTFQ"/>
    <property type="match status" value="1"/>
</dbReference>
<keyword evidence="7" id="KW-1185">Reference proteome</keyword>
<dbReference type="InterPro" id="IPR054837">
    <property type="entry name" value="YtfQ_transport"/>
</dbReference>
<dbReference type="Gene3D" id="3.40.50.2300">
    <property type="match status" value="2"/>
</dbReference>
<feature type="chain" id="PRO_5024336075" evidence="4">
    <location>
        <begin position="24"/>
        <end position="318"/>
    </location>
</feature>
<feature type="signal peptide" evidence="4">
    <location>
        <begin position="1"/>
        <end position="23"/>
    </location>
</feature>
<evidence type="ECO:0000259" key="5">
    <source>
        <dbReference type="Pfam" id="PF13407"/>
    </source>
</evidence>